<gene>
    <name evidence="1" type="ORF">HNY73_010950</name>
</gene>
<dbReference type="Proteomes" id="UP000807504">
    <property type="component" value="Unassembled WGS sequence"/>
</dbReference>
<organism evidence="1 2">
    <name type="scientific">Argiope bruennichi</name>
    <name type="common">Wasp spider</name>
    <name type="synonym">Aranea bruennichi</name>
    <dbReference type="NCBI Taxonomy" id="94029"/>
    <lineage>
        <taxon>Eukaryota</taxon>
        <taxon>Metazoa</taxon>
        <taxon>Ecdysozoa</taxon>
        <taxon>Arthropoda</taxon>
        <taxon>Chelicerata</taxon>
        <taxon>Arachnida</taxon>
        <taxon>Araneae</taxon>
        <taxon>Araneomorphae</taxon>
        <taxon>Entelegynae</taxon>
        <taxon>Araneoidea</taxon>
        <taxon>Araneidae</taxon>
        <taxon>Argiope</taxon>
    </lineage>
</organism>
<proteinExistence type="predicted"/>
<accession>A0A8T0F2P4</accession>
<keyword evidence="2" id="KW-1185">Reference proteome</keyword>
<comment type="caution">
    <text evidence="1">The sequence shown here is derived from an EMBL/GenBank/DDBJ whole genome shotgun (WGS) entry which is preliminary data.</text>
</comment>
<sequence length="116" mass="12936">MDGILSGMSTLEEAKILQHQLTDIVKTAQMSLHKWCGNTSELIPTTKKEYEFSPTDEIKTLGIAWKAKLTALPLKREVCAPLLDSKSSGVDPIYPGEGKTTGLFCNKSRYMFIVNW</sequence>
<evidence type="ECO:0000313" key="2">
    <source>
        <dbReference type="Proteomes" id="UP000807504"/>
    </source>
</evidence>
<protein>
    <submittedName>
        <fullName evidence="1">Uncharacterized protein</fullName>
    </submittedName>
</protein>
<reference evidence="1" key="2">
    <citation type="submission" date="2020-06" db="EMBL/GenBank/DDBJ databases">
        <authorList>
            <person name="Sheffer M."/>
        </authorList>
    </citation>
    <scope>NUCLEOTIDE SEQUENCE</scope>
</reference>
<evidence type="ECO:0000313" key="1">
    <source>
        <dbReference type="EMBL" id="KAF8785407.1"/>
    </source>
</evidence>
<dbReference type="EMBL" id="JABXBU010000030">
    <property type="protein sequence ID" value="KAF8785407.1"/>
    <property type="molecule type" value="Genomic_DNA"/>
</dbReference>
<reference evidence="1" key="1">
    <citation type="journal article" date="2020" name="bioRxiv">
        <title>Chromosome-level reference genome of the European wasp spider Argiope bruennichi: a resource for studies on range expansion and evolutionary adaptation.</title>
        <authorList>
            <person name="Sheffer M.M."/>
            <person name="Hoppe A."/>
            <person name="Krehenwinkel H."/>
            <person name="Uhl G."/>
            <person name="Kuss A.W."/>
            <person name="Jensen L."/>
            <person name="Jensen C."/>
            <person name="Gillespie R.G."/>
            <person name="Hoff K.J."/>
            <person name="Prost S."/>
        </authorList>
    </citation>
    <scope>NUCLEOTIDE SEQUENCE</scope>
</reference>
<dbReference type="AlphaFoldDB" id="A0A8T0F2P4"/>
<name>A0A8T0F2P4_ARGBR</name>